<keyword evidence="3" id="KW-0804">Transcription</keyword>
<dbReference type="Proteomes" id="UP000245293">
    <property type="component" value="Unassembled WGS sequence"/>
</dbReference>
<accession>A0A2V1P659</accession>
<dbReference type="GO" id="GO:0000976">
    <property type="term" value="F:transcription cis-regulatory region binding"/>
    <property type="evidence" value="ECO:0007669"/>
    <property type="project" value="TreeGrafter"/>
</dbReference>
<feature type="domain" description="HTH tetR-type" evidence="5">
    <location>
        <begin position="4"/>
        <end position="64"/>
    </location>
</feature>
<evidence type="ECO:0000256" key="4">
    <source>
        <dbReference type="PROSITE-ProRule" id="PRU00335"/>
    </source>
</evidence>
<evidence type="ECO:0000256" key="3">
    <source>
        <dbReference type="ARBA" id="ARBA00023163"/>
    </source>
</evidence>
<keyword evidence="2 4" id="KW-0238">DNA-binding</keyword>
<feature type="DNA-binding region" description="H-T-H motif" evidence="4">
    <location>
        <begin position="27"/>
        <end position="46"/>
    </location>
</feature>
<keyword evidence="7" id="KW-1185">Reference proteome</keyword>
<comment type="caution">
    <text evidence="6">The sequence shown here is derived from an EMBL/GenBank/DDBJ whole genome shotgun (WGS) entry which is preliminary data.</text>
</comment>
<gene>
    <name evidence="6" type="ORF">DFK10_10045</name>
</gene>
<dbReference type="RefSeq" id="WP_109388894.1">
    <property type="nucleotide sequence ID" value="NZ_QETF01000009.1"/>
</dbReference>
<dbReference type="AlphaFoldDB" id="A0A2V1P659"/>
<evidence type="ECO:0000256" key="2">
    <source>
        <dbReference type="ARBA" id="ARBA00023125"/>
    </source>
</evidence>
<dbReference type="OrthoDB" id="8478851at2"/>
<dbReference type="Pfam" id="PF00440">
    <property type="entry name" value="TetR_N"/>
    <property type="match status" value="1"/>
</dbReference>
<evidence type="ECO:0000256" key="1">
    <source>
        <dbReference type="ARBA" id="ARBA00023015"/>
    </source>
</evidence>
<dbReference type="SUPFAM" id="SSF46689">
    <property type="entry name" value="Homeodomain-like"/>
    <property type="match status" value="1"/>
</dbReference>
<reference evidence="7" key="1">
    <citation type="submission" date="2018-05" db="EMBL/GenBank/DDBJ databases">
        <authorList>
            <person name="Du Z."/>
            <person name="Wang X."/>
        </authorList>
    </citation>
    <scope>NUCLEOTIDE SEQUENCE [LARGE SCALE GENOMIC DNA]</scope>
    <source>
        <strain evidence="7">WDS4C29</strain>
    </source>
</reference>
<dbReference type="InterPro" id="IPR050109">
    <property type="entry name" value="HTH-type_TetR-like_transc_reg"/>
</dbReference>
<dbReference type="EMBL" id="QETF01000009">
    <property type="protein sequence ID" value="PWG16857.1"/>
    <property type="molecule type" value="Genomic_DNA"/>
</dbReference>
<evidence type="ECO:0000313" key="7">
    <source>
        <dbReference type="Proteomes" id="UP000245293"/>
    </source>
</evidence>
<protein>
    <recommendedName>
        <fullName evidence="5">HTH tetR-type domain-containing protein</fullName>
    </recommendedName>
</protein>
<organism evidence="6 7">
    <name type="scientific">Salibaculum griseiflavum</name>
    <dbReference type="NCBI Taxonomy" id="1914409"/>
    <lineage>
        <taxon>Bacteria</taxon>
        <taxon>Pseudomonadati</taxon>
        <taxon>Pseudomonadota</taxon>
        <taxon>Alphaproteobacteria</taxon>
        <taxon>Rhodobacterales</taxon>
        <taxon>Roseobacteraceae</taxon>
        <taxon>Salibaculum</taxon>
    </lineage>
</organism>
<dbReference type="Gene3D" id="1.10.357.10">
    <property type="entry name" value="Tetracycline Repressor, domain 2"/>
    <property type="match status" value="1"/>
</dbReference>
<evidence type="ECO:0000259" key="5">
    <source>
        <dbReference type="PROSITE" id="PS50977"/>
    </source>
</evidence>
<dbReference type="InterPro" id="IPR009057">
    <property type="entry name" value="Homeodomain-like_sf"/>
</dbReference>
<sequence>MPATETRDQILSIAHRLLVAEGLSALSFDAIARRLGRSKQAVLYWFPTRQDLLAALFLPALQAEAEAVTVALDGAEDRPAAIARFVQGLVAFHSQDLDRFRLMYLLPQTSRGRPGTGMLDHVHTVTDGLYGALARHLDPADPDAARPKALALHAAVLGLMMMQGLAEAVDDPLKHGADELADAMIDALTRP</sequence>
<dbReference type="PANTHER" id="PTHR30055">
    <property type="entry name" value="HTH-TYPE TRANSCRIPTIONAL REGULATOR RUTR"/>
    <property type="match status" value="1"/>
</dbReference>
<keyword evidence="1" id="KW-0805">Transcription regulation</keyword>
<dbReference type="PROSITE" id="PS50977">
    <property type="entry name" value="HTH_TETR_2"/>
    <property type="match status" value="1"/>
</dbReference>
<evidence type="ECO:0000313" key="6">
    <source>
        <dbReference type="EMBL" id="PWG16857.1"/>
    </source>
</evidence>
<dbReference type="PANTHER" id="PTHR30055:SF234">
    <property type="entry name" value="HTH-TYPE TRANSCRIPTIONAL REGULATOR BETI"/>
    <property type="match status" value="1"/>
</dbReference>
<proteinExistence type="predicted"/>
<dbReference type="GO" id="GO:0003700">
    <property type="term" value="F:DNA-binding transcription factor activity"/>
    <property type="evidence" value="ECO:0007669"/>
    <property type="project" value="TreeGrafter"/>
</dbReference>
<name>A0A2V1P659_9RHOB</name>
<dbReference type="InterPro" id="IPR001647">
    <property type="entry name" value="HTH_TetR"/>
</dbReference>